<reference evidence="2" key="1">
    <citation type="submission" date="2020-06" db="EMBL/GenBank/DDBJ databases">
        <title>WGS assembly of Ceratodon purpureus strain R40.</title>
        <authorList>
            <person name="Carey S.B."/>
            <person name="Jenkins J."/>
            <person name="Shu S."/>
            <person name="Lovell J.T."/>
            <person name="Sreedasyam A."/>
            <person name="Maumus F."/>
            <person name="Tiley G.P."/>
            <person name="Fernandez-Pozo N."/>
            <person name="Barry K."/>
            <person name="Chen C."/>
            <person name="Wang M."/>
            <person name="Lipzen A."/>
            <person name="Daum C."/>
            <person name="Saski C.A."/>
            <person name="Payton A.C."/>
            <person name="Mcbreen J.C."/>
            <person name="Conrad R.E."/>
            <person name="Kollar L.M."/>
            <person name="Olsson S."/>
            <person name="Huttunen S."/>
            <person name="Landis J.B."/>
            <person name="Wickett N.J."/>
            <person name="Johnson M.G."/>
            <person name="Rensing S.A."/>
            <person name="Grimwood J."/>
            <person name="Schmutz J."/>
            <person name="Mcdaniel S.F."/>
        </authorList>
    </citation>
    <scope>NUCLEOTIDE SEQUENCE</scope>
    <source>
        <strain evidence="2">R40</strain>
    </source>
</reference>
<evidence type="ECO:0000256" key="1">
    <source>
        <dbReference type="SAM" id="SignalP"/>
    </source>
</evidence>
<feature type="chain" id="PRO_5035901448" evidence="1">
    <location>
        <begin position="20"/>
        <end position="36"/>
    </location>
</feature>
<dbReference type="AlphaFoldDB" id="A0A8T0GDZ9"/>
<accession>A0A8T0GDZ9</accession>
<proteinExistence type="predicted"/>
<dbReference type="EMBL" id="CM026433">
    <property type="protein sequence ID" value="KAG0555432.1"/>
    <property type="molecule type" value="Genomic_DNA"/>
</dbReference>
<protein>
    <submittedName>
        <fullName evidence="2">Uncharacterized protein</fullName>
    </submittedName>
</protein>
<dbReference type="Proteomes" id="UP000822688">
    <property type="component" value="Chromosome 12"/>
</dbReference>
<organism evidence="2 3">
    <name type="scientific">Ceratodon purpureus</name>
    <name type="common">Fire moss</name>
    <name type="synonym">Dicranum purpureum</name>
    <dbReference type="NCBI Taxonomy" id="3225"/>
    <lineage>
        <taxon>Eukaryota</taxon>
        <taxon>Viridiplantae</taxon>
        <taxon>Streptophyta</taxon>
        <taxon>Embryophyta</taxon>
        <taxon>Bryophyta</taxon>
        <taxon>Bryophytina</taxon>
        <taxon>Bryopsida</taxon>
        <taxon>Dicranidae</taxon>
        <taxon>Pseudoditrichales</taxon>
        <taxon>Ditrichaceae</taxon>
        <taxon>Ceratodon</taxon>
    </lineage>
</organism>
<evidence type="ECO:0000313" key="2">
    <source>
        <dbReference type="EMBL" id="KAG0555432.1"/>
    </source>
</evidence>
<feature type="signal peptide" evidence="1">
    <location>
        <begin position="1"/>
        <end position="19"/>
    </location>
</feature>
<gene>
    <name evidence="2" type="ORF">KC19_12G168600</name>
</gene>
<comment type="caution">
    <text evidence="2">The sequence shown here is derived from an EMBL/GenBank/DDBJ whole genome shotgun (WGS) entry which is preliminary data.</text>
</comment>
<keyword evidence="1" id="KW-0732">Signal</keyword>
<evidence type="ECO:0000313" key="3">
    <source>
        <dbReference type="Proteomes" id="UP000822688"/>
    </source>
</evidence>
<keyword evidence="3" id="KW-1185">Reference proteome</keyword>
<sequence>MLWFSIVMFMCVSMDKVNTTFITLLDFKGSIIFKWM</sequence>
<name>A0A8T0GDZ9_CERPU</name>